<dbReference type="PANTHER" id="PTHR47868">
    <property type="entry name" value="OS05G0457700 PROTEIN"/>
    <property type="match status" value="1"/>
</dbReference>
<name>A0A7J7GN77_CAMSI</name>
<evidence type="ECO:0000313" key="2">
    <source>
        <dbReference type="Proteomes" id="UP000593564"/>
    </source>
</evidence>
<reference evidence="2" key="1">
    <citation type="journal article" date="2020" name="Nat. Commun.">
        <title>Genome assembly of wild tea tree DASZ reveals pedigree and selection history of tea varieties.</title>
        <authorList>
            <person name="Zhang W."/>
            <person name="Zhang Y."/>
            <person name="Qiu H."/>
            <person name="Guo Y."/>
            <person name="Wan H."/>
            <person name="Zhang X."/>
            <person name="Scossa F."/>
            <person name="Alseekh S."/>
            <person name="Zhang Q."/>
            <person name="Wang P."/>
            <person name="Xu L."/>
            <person name="Schmidt M.H."/>
            <person name="Jia X."/>
            <person name="Li D."/>
            <person name="Zhu A."/>
            <person name="Guo F."/>
            <person name="Chen W."/>
            <person name="Ni D."/>
            <person name="Usadel B."/>
            <person name="Fernie A.R."/>
            <person name="Wen W."/>
        </authorList>
    </citation>
    <scope>NUCLEOTIDE SEQUENCE [LARGE SCALE GENOMIC DNA]</scope>
    <source>
        <strain evidence="2">cv. G240</strain>
    </source>
</reference>
<gene>
    <name evidence="1" type="ORF">HYC85_022025</name>
</gene>
<dbReference type="AlphaFoldDB" id="A0A7J7GN77"/>
<dbReference type="EMBL" id="JACBKZ010000010">
    <property type="protein sequence ID" value="KAF5940858.1"/>
    <property type="molecule type" value="Genomic_DNA"/>
</dbReference>
<dbReference type="InterPro" id="IPR011990">
    <property type="entry name" value="TPR-like_helical_dom_sf"/>
</dbReference>
<dbReference type="GO" id="GO:0005739">
    <property type="term" value="C:mitochondrion"/>
    <property type="evidence" value="ECO:0007669"/>
    <property type="project" value="TreeGrafter"/>
</dbReference>
<comment type="caution">
    <text evidence="1">The sequence shown here is derived from an EMBL/GenBank/DDBJ whole genome shotgun (WGS) entry which is preliminary data.</text>
</comment>
<reference evidence="1 2" key="2">
    <citation type="submission" date="2020-07" db="EMBL/GenBank/DDBJ databases">
        <title>Genome assembly of wild tea tree DASZ reveals pedigree and selection history of tea varieties.</title>
        <authorList>
            <person name="Zhang W."/>
        </authorList>
    </citation>
    <scope>NUCLEOTIDE SEQUENCE [LARGE SCALE GENOMIC DNA]</scope>
    <source>
        <strain evidence="2">cv. G240</strain>
        <tissue evidence="1">Leaf</tissue>
    </source>
</reference>
<sequence>MGEIRSVVEMAQLETEKKHDEIVDEMLAMLNAKTEASRLKEVEQENQSKILLWFCWFCDLRTEQPSEEEEEEEDEPAAKAMIRVAAKLSRAATTAARTAVTGLVPRKPPLILLHAAAPPPPPPQSLRSFCTNNGPIGNPVALQMINYAFSLARSNKSDESYAQAQLVLEQCFLIQPDDNSKGMVLLAMSTLFYESGFFSEAIEKLQKVEDLSVSSVGVRVAATEALVGLHLEFGEDDTASVLANVCRQLLDAIKLEIGIVYGFEFLDAHTKAIKGLVELCRGHLQSAESFFQGAQEDKVCDGNIALSYGEFLHVTRNFLMAKELYGKVIKWGIRENKDFNDPYYLAACNMSSEEVLLAATCASGQLEAHLGNFGDAEEILTKALTITEQHFGSHHPKVGVVLTCIALMFRHKAMLEHSSSILIQEGLYRRAIDLLKAPPLDAEGAQAKFFRKDILALARGGYAETLCIQQNRKAEGERMKSWAESAWRNPRLSLAEALDISEPSSKVPVIDSRIFRAM</sequence>
<accession>A0A7J7GN77</accession>
<organism evidence="1 2">
    <name type="scientific">Camellia sinensis</name>
    <name type="common">Tea plant</name>
    <name type="synonym">Thea sinensis</name>
    <dbReference type="NCBI Taxonomy" id="4442"/>
    <lineage>
        <taxon>Eukaryota</taxon>
        <taxon>Viridiplantae</taxon>
        <taxon>Streptophyta</taxon>
        <taxon>Embryophyta</taxon>
        <taxon>Tracheophyta</taxon>
        <taxon>Spermatophyta</taxon>
        <taxon>Magnoliopsida</taxon>
        <taxon>eudicotyledons</taxon>
        <taxon>Gunneridae</taxon>
        <taxon>Pentapetalae</taxon>
        <taxon>asterids</taxon>
        <taxon>Ericales</taxon>
        <taxon>Theaceae</taxon>
        <taxon>Camellia</taxon>
    </lineage>
</organism>
<evidence type="ECO:0008006" key="3">
    <source>
        <dbReference type="Google" id="ProtNLM"/>
    </source>
</evidence>
<dbReference type="Proteomes" id="UP000593564">
    <property type="component" value="Unassembled WGS sequence"/>
</dbReference>
<dbReference type="Gene3D" id="1.25.40.10">
    <property type="entry name" value="Tetratricopeptide repeat domain"/>
    <property type="match status" value="1"/>
</dbReference>
<proteinExistence type="predicted"/>
<dbReference type="SUPFAM" id="SSF48452">
    <property type="entry name" value="TPR-like"/>
    <property type="match status" value="1"/>
</dbReference>
<protein>
    <recommendedName>
        <fullName evidence="3">MalT-like TPR region domain-containing protein</fullName>
    </recommendedName>
</protein>
<keyword evidence="2" id="KW-1185">Reference proteome</keyword>
<dbReference type="PANTHER" id="PTHR47868:SF2">
    <property type="entry name" value="OS05G0457700 PROTEIN"/>
    <property type="match status" value="1"/>
</dbReference>
<evidence type="ECO:0000313" key="1">
    <source>
        <dbReference type="EMBL" id="KAF5940858.1"/>
    </source>
</evidence>